<feature type="transmembrane region" description="Helical" evidence="6">
    <location>
        <begin position="436"/>
        <end position="453"/>
    </location>
</feature>
<dbReference type="InterPro" id="IPR002293">
    <property type="entry name" value="AA/rel_permease1"/>
</dbReference>
<sequence length="470" mass="49927">MPCESSAHQLKPASLGVADIVFFVVAAAAPLGATLGAAPVVFAIGGAGAPGLYLIASIVLLLFAIGFAAMSRYVVSAGGVADLVSRGLGKKAGHMAAGVALLAYVCLLSGVYGQFAAFGADLVASIFSVEIDWRILAFAIAALVALFGYLNIDLSARVLGVLMVLEVLILLLFDIAVLMQSEFEKGFLQGFMPSQIVSPGMGVALMFAFACFVGFESTTLYGEEAKNPKRTVPRATYIAILMIGGFYTLTTWCIGLAYQTGDVQAAASDNYVNFIFAVNTEYVGAWSTFTMKILAVTSIFAVLLSFHNALCRYLFSLARERFLPVALSFVHPHQSSPYIASVVLSCSTALILLAFMLGNADPVDNLYLWMVALGTLSVLTLQTLGGFAVVAFFWRIEERKWWKHQILPSIGAVGLLLISILAYANFSELSGVERGIVTLLPWCIPAVALLGALNSRRVVAQHGAIGSPTS</sequence>
<keyword evidence="4 6" id="KW-1133">Transmembrane helix</keyword>
<feature type="transmembrane region" description="Helical" evidence="6">
    <location>
        <begin position="158"/>
        <end position="179"/>
    </location>
</feature>
<dbReference type="GO" id="GO:0005886">
    <property type="term" value="C:plasma membrane"/>
    <property type="evidence" value="ECO:0007669"/>
    <property type="project" value="UniProtKB-SubCell"/>
</dbReference>
<protein>
    <submittedName>
        <fullName evidence="7">APC family permease</fullName>
    </submittedName>
</protein>
<feature type="transmembrane region" description="Helical" evidence="6">
    <location>
        <begin position="235"/>
        <end position="258"/>
    </location>
</feature>
<organism evidence="7 8">
    <name type="scientific">Halomonas binhaiensis</name>
    <dbReference type="NCBI Taxonomy" id="2562282"/>
    <lineage>
        <taxon>Bacteria</taxon>
        <taxon>Pseudomonadati</taxon>
        <taxon>Pseudomonadota</taxon>
        <taxon>Gammaproteobacteria</taxon>
        <taxon>Oceanospirillales</taxon>
        <taxon>Halomonadaceae</taxon>
        <taxon>Halomonas</taxon>
    </lineage>
</organism>
<gene>
    <name evidence="7" type="ORF">E4T21_09780</name>
</gene>
<dbReference type="PANTHER" id="PTHR42770">
    <property type="entry name" value="AMINO ACID TRANSPORTER-RELATED"/>
    <property type="match status" value="1"/>
</dbReference>
<evidence type="ECO:0000256" key="4">
    <source>
        <dbReference type="ARBA" id="ARBA00022989"/>
    </source>
</evidence>
<dbReference type="PIRSF" id="PIRSF006060">
    <property type="entry name" value="AA_transporter"/>
    <property type="match status" value="1"/>
</dbReference>
<dbReference type="AlphaFoldDB" id="A0A5C1NG03"/>
<evidence type="ECO:0000256" key="5">
    <source>
        <dbReference type="ARBA" id="ARBA00023136"/>
    </source>
</evidence>
<feature type="transmembrane region" description="Helical" evidence="6">
    <location>
        <begin position="406"/>
        <end position="424"/>
    </location>
</feature>
<evidence type="ECO:0000256" key="2">
    <source>
        <dbReference type="ARBA" id="ARBA00022475"/>
    </source>
</evidence>
<feature type="transmembrane region" description="Helical" evidence="6">
    <location>
        <begin position="20"/>
        <end position="44"/>
    </location>
</feature>
<keyword evidence="3 6" id="KW-0812">Transmembrane</keyword>
<dbReference type="Gene3D" id="1.20.1740.10">
    <property type="entry name" value="Amino acid/polyamine transporter I"/>
    <property type="match status" value="1"/>
</dbReference>
<evidence type="ECO:0000313" key="8">
    <source>
        <dbReference type="Proteomes" id="UP000324285"/>
    </source>
</evidence>
<keyword evidence="5 6" id="KW-0472">Membrane</keyword>
<feature type="transmembrane region" description="Helical" evidence="6">
    <location>
        <begin position="293"/>
        <end position="315"/>
    </location>
</feature>
<dbReference type="OrthoDB" id="9804700at2"/>
<keyword evidence="2" id="KW-1003">Cell membrane</keyword>
<dbReference type="PANTHER" id="PTHR42770:SF16">
    <property type="entry name" value="AMINO ACID PERMEASE"/>
    <property type="match status" value="1"/>
</dbReference>
<keyword evidence="8" id="KW-1185">Reference proteome</keyword>
<evidence type="ECO:0000256" key="6">
    <source>
        <dbReference type="SAM" id="Phobius"/>
    </source>
</evidence>
<comment type="subcellular location">
    <subcellularLocation>
        <location evidence="1">Cell membrane</location>
        <topology evidence="1">Multi-pass membrane protein</topology>
    </subcellularLocation>
</comment>
<reference evidence="7" key="1">
    <citation type="submission" date="2021-02" db="EMBL/GenBank/DDBJ databases">
        <title>Strain Y2R2, a novel species of the genus Halomonas.</title>
        <authorList>
            <person name="Huang H."/>
        </authorList>
    </citation>
    <scope>NUCLEOTIDE SEQUENCE</scope>
    <source>
        <strain evidence="7">Y2R2</strain>
    </source>
</reference>
<feature type="transmembrane region" description="Helical" evidence="6">
    <location>
        <begin position="366"/>
        <end position="394"/>
    </location>
</feature>
<feature type="transmembrane region" description="Helical" evidence="6">
    <location>
        <begin position="135"/>
        <end position="152"/>
    </location>
</feature>
<feature type="transmembrane region" description="Helical" evidence="6">
    <location>
        <begin position="95"/>
        <end position="123"/>
    </location>
</feature>
<feature type="transmembrane region" description="Helical" evidence="6">
    <location>
        <begin position="336"/>
        <end position="360"/>
    </location>
</feature>
<dbReference type="GO" id="GO:0022857">
    <property type="term" value="F:transmembrane transporter activity"/>
    <property type="evidence" value="ECO:0007669"/>
    <property type="project" value="InterPro"/>
</dbReference>
<dbReference type="InterPro" id="IPR050367">
    <property type="entry name" value="APC_superfamily"/>
</dbReference>
<name>A0A5C1NG03_9GAMM</name>
<evidence type="ECO:0000313" key="7">
    <source>
        <dbReference type="EMBL" id="QEM81810.1"/>
    </source>
</evidence>
<dbReference type="Pfam" id="PF13520">
    <property type="entry name" value="AA_permease_2"/>
    <property type="match status" value="1"/>
</dbReference>
<feature type="transmembrane region" description="Helical" evidence="6">
    <location>
        <begin position="191"/>
        <end position="215"/>
    </location>
</feature>
<dbReference type="EMBL" id="CP038437">
    <property type="protein sequence ID" value="QEM81810.1"/>
    <property type="molecule type" value="Genomic_DNA"/>
</dbReference>
<evidence type="ECO:0000256" key="1">
    <source>
        <dbReference type="ARBA" id="ARBA00004651"/>
    </source>
</evidence>
<proteinExistence type="predicted"/>
<evidence type="ECO:0000256" key="3">
    <source>
        <dbReference type="ARBA" id="ARBA00022692"/>
    </source>
</evidence>
<dbReference type="Proteomes" id="UP000324285">
    <property type="component" value="Chromosome"/>
</dbReference>
<feature type="transmembrane region" description="Helical" evidence="6">
    <location>
        <begin position="51"/>
        <end position="75"/>
    </location>
</feature>
<dbReference type="KEGG" id="hbh:E4T21_09780"/>
<dbReference type="RefSeq" id="WP_149284821.1">
    <property type="nucleotide sequence ID" value="NZ_CP038437.2"/>
</dbReference>
<accession>A0A5C1NG03</accession>